<dbReference type="EMBL" id="BAFK01000004">
    <property type="protein sequence ID" value="GAB58073.1"/>
    <property type="molecule type" value="Genomic_DNA"/>
</dbReference>
<feature type="chain" id="PRO_5003638711" evidence="5">
    <location>
        <begin position="24"/>
        <end position="177"/>
    </location>
</feature>
<accession>I1DVJ5</accession>
<evidence type="ECO:0000313" key="7">
    <source>
        <dbReference type="EMBL" id="GAB58073.1"/>
    </source>
</evidence>
<dbReference type="InterPro" id="IPR006665">
    <property type="entry name" value="OmpA-like"/>
</dbReference>
<dbReference type="RefSeq" id="WP_008219420.1">
    <property type="nucleotide sequence ID" value="NZ_BAFK01000004.1"/>
</dbReference>
<dbReference type="InterPro" id="IPR006664">
    <property type="entry name" value="OMP_bac"/>
</dbReference>
<proteinExistence type="predicted"/>
<feature type="domain" description="OmpA-like" evidence="6">
    <location>
        <begin position="62"/>
        <end position="177"/>
    </location>
</feature>
<gene>
    <name evidence="7" type="primary">yiaD</name>
    <name evidence="7" type="ORF">RNAN_1044</name>
</gene>
<dbReference type="PANTHER" id="PTHR30329:SF21">
    <property type="entry name" value="LIPOPROTEIN YIAD-RELATED"/>
    <property type="match status" value="1"/>
</dbReference>
<evidence type="ECO:0000256" key="2">
    <source>
        <dbReference type="ARBA" id="ARBA00023136"/>
    </source>
</evidence>
<dbReference type="Proteomes" id="UP000004374">
    <property type="component" value="Unassembled WGS sequence"/>
</dbReference>
<comment type="subcellular location">
    <subcellularLocation>
        <location evidence="1">Cell outer membrane</location>
    </subcellularLocation>
</comment>
<keyword evidence="3" id="KW-0998">Cell outer membrane</keyword>
<dbReference type="PANTHER" id="PTHR30329">
    <property type="entry name" value="STATOR ELEMENT OF FLAGELLAR MOTOR COMPLEX"/>
    <property type="match status" value="1"/>
</dbReference>
<dbReference type="GO" id="GO:0009279">
    <property type="term" value="C:cell outer membrane"/>
    <property type="evidence" value="ECO:0007669"/>
    <property type="project" value="UniProtKB-SubCell"/>
</dbReference>
<keyword evidence="5" id="KW-0732">Signal</keyword>
<evidence type="ECO:0000313" key="8">
    <source>
        <dbReference type="Proteomes" id="UP000004374"/>
    </source>
</evidence>
<dbReference type="InterPro" id="IPR036737">
    <property type="entry name" value="OmpA-like_sf"/>
</dbReference>
<evidence type="ECO:0000259" key="6">
    <source>
        <dbReference type="PROSITE" id="PS51123"/>
    </source>
</evidence>
<dbReference type="AlphaFoldDB" id="I1DVJ5"/>
<evidence type="ECO:0000256" key="4">
    <source>
        <dbReference type="PROSITE-ProRule" id="PRU00473"/>
    </source>
</evidence>
<dbReference type="OrthoDB" id="9782229at2"/>
<dbReference type="Pfam" id="PF00691">
    <property type="entry name" value="OmpA"/>
    <property type="match status" value="1"/>
</dbReference>
<dbReference type="SUPFAM" id="SSF103088">
    <property type="entry name" value="OmpA-like"/>
    <property type="match status" value="1"/>
</dbReference>
<evidence type="ECO:0000256" key="1">
    <source>
        <dbReference type="ARBA" id="ARBA00004442"/>
    </source>
</evidence>
<feature type="signal peptide" evidence="5">
    <location>
        <begin position="1"/>
        <end position="23"/>
    </location>
</feature>
<evidence type="ECO:0000256" key="5">
    <source>
        <dbReference type="SAM" id="SignalP"/>
    </source>
</evidence>
<evidence type="ECO:0000256" key="3">
    <source>
        <dbReference type="ARBA" id="ARBA00023237"/>
    </source>
</evidence>
<sequence length="177" mass="18460">MRTLSLLAAVVAAVLTSGCASTAASSSNTVTAPVSAEAAKPQTVFAARLQPLSAVQSAELADGRLKLSFPGISAFSHDGASLSDNLQQQLTAIAQLLKNSPFSQVAVVGHSDSSGQLAYNNKLSLQRAEQVRTFLLQQGLTDAQLVAEGRGPAEPIADNRTKEGRSANRRVELEVAF</sequence>
<dbReference type="CDD" id="cd07185">
    <property type="entry name" value="OmpA_C-like"/>
    <property type="match status" value="1"/>
</dbReference>
<comment type="caution">
    <text evidence="7">The sequence shown here is derived from an EMBL/GenBank/DDBJ whole genome shotgun (WGS) entry which is preliminary data.</text>
</comment>
<dbReference type="STRING" id="562729.RNAN_1044"/>
<keyword evidence="8" id="KW-1185">Reference proteome</keyword>
<dbReference type="Gene3D" id="3.30.1330.60">
    <property type="entry name" value="OmpA-like domain"/>
    <property type="match status" value="1"/>
</dbReference>
<reference evidence="7 8" key="1">
    <citation type="journal article" date="2012" name="J. Bacteriol.">
        <title>Genome Sequence of the Protease-Producing Bacterium Rheinheimera nanhaiensis E407-8T, Isolated from Deep-Sea Sediment of the South China Sea.</title>
        <authorList>
            <person name="Zhang X.-Y."/>
            <person name="Zhang Y.-J."/>
            <person name="Qin Q.-L."/>
            <person name="Xie B.-B."/>
            <person name="Chen X.-L."/>
            <person name="Zhou B.-C."/>
            <person name="Zhang Y.-Z."/>
        </authorList>
    </citation>
    <scope>NUCLEOTIDE SEQUENCE [LARGE SCALE GENOMIC DNA]</scope>
    <source>
        <strain evidence="7 8">E407-8</strain>
    </source>
</reference>
<name>I1DVJ5_9GAMM</name>
<dbReference type="InterPro" id="IPR050330">
    <property type="entry name" value="Bact_OuterMem_StrucFunc"/>
</dbReference>
<keyword evidence="2 4" id="KW-0472">Membrane</keyword>
<dbReference type="PRINTS" id="PR01023">
    <property type="entry name" value="NAFLGMOTY"/>
</dbReference>
<dbReference type="PROSITE" id="PS51123">
    <property type="entry name" value="OMPA_2"/>
    <property type="match status" value="1"/>
</dbReference>
<keyword evidence="7" id="KW-0449">Lipoprotein</keyword>
<organism evidence="7 8">
    <name type="scientific">Rheinheimera nanhaiensis E407-8</name>
    <dbReference type="NCBI Taxonomy" id="562729"/>
    <lineage>
        <taxon>Bacteria</taxon>
        <taxon>Pseudomonadati</taxon>
        <taxon>Pseudomonadota</taxon>
        <taxon>Gammaproteobacteria</taxon>
        <taxon>Chromatiales</taxon>
        <taxon>Chromatiaceae</taxon>
        <taxon>Rheinheimera</taxon>
    </lineage>
</organism>
<dbReference type="PROSITE" id="PS51257">
    <property type="entry name" value="PROKAR_LIPOPROTEIN"/>
    <property type="match status" value="1"/>
</dbReference>
<protein>
    <submittedName>
        <fullName evidence="7">Inner membrane lipoprotein yiaD</fullName>
    </submittedName>
</protein>
<dbReference type="PRINTS" id="PR01021">
    <property type="entry name" value="OMPADOMAIN"/>
</dbReference>